<dbReference type="InterPro" id="IPR044880">
    <property type="entry name" value="NCX_ion-bd_dom_sf"/>
</dbReference>
<keyword evidence="2 5" id="KW-0812">Transmembrane</keyword>
<evidence type="ECO:0000259" key="6">
    <source>
        <dbReference type="Pfam" id="PF01699"/>
    </source>
</evidence>
<evidence type="ECO:0000256" key="5">
    <source>
        <dbReference type="SAM" id="Phobius"/>
    </source>
</evidence>
<dbReference type="EMBL" id="PFVS01000115">
    <property type="protein sequence ID" value="PJA82556.1"/>
    <property type="molecule type" value="Genomic_DNA"/>
</dbReference>
<evidence type="ECO:0000256" key="4">
    <source>
        <dbReference type="ARBA" id="ARBA00023136"/>
    </source>
</evidence>
<dbReference type="InterPro" id="IPR004837">
    <property type="entry name" value="NaCa_Exmemb"/>
</dbReference>
<feature type="transmembrane region" description="Helical" evidence="5">
    <location>
        <begin position="196"/>
        <end position="214"/>
    </location>
</feature>
<dbReference type="GO" id="GO:0008273">
    <property type="term" value="F:calcium, potassium:sodium antiporter activity"/>
    <property type="evidence" value="ECO:0007669"/>
    <property type="project" value="TreeGrafter"/>
</dbReference>
<comment type="caution">
    <text evidence="7">The sequence shown here is derived from an EMBL/GenBank/DDBJ whole genome shotgun (WGS) entry which is preliminary data.</text>
</comment>
<feature type="transmembrane region" description="Helical" evidence="5">
    <location>
        <begin position="38"/>
        <end position="62"/>
    </location>
</feature>
<feature type="transmembrane region" description="Helical" evidence="5">
    <location>
        <begin position="264"/>
        <end position="286"/>
    </location>
</feature>
<feature type="transmembrane region" description="Helical" evidence="5">
    <location>
        <begin position="6"/>
        <end position="26"/>
    </location>
</feature>
<feature type="transmembrane region" description="Helical" evidence="5">
    <location>
        <begin position="168"/>
        <end position="190"/>
    </location>
</feature>
<dbReference type="PANTHER" id="PTHR10846">
    <property type="entry name" value="SODIUM/POTASSIUM/CALCIUM EXCHANGER"/>
    <property type="match status" value="1"/>
</dbReference>
<dbReference type="GO" id="GO:0005262">
    <property type="term" value="F:calcium channel activity"/>
    <property type="evidence" value="ECO:0007669"/>
    <property type="project" value="TreeGrafter"/>
</dbReference>
<dbReference type="GO" id="GO:0005886">
    <property type="term" value="C:plasma membrane"/>
    <property type="evidence" value="ECO:0007669"/>
    <property type="project" value="TreeGrafter"/>
</dbReference>
<evidence type="ECO:0000313" key="7">
    <source>
        <dbReference type="EMBL" id="PJA82556.1"/>
    </source>
</evidence>
<accession>A0A2M7Z2K7</accession>
<name>A0A2M7Z2K7_9BACT</name>
<dbReference type="AlphaFoldDB" id="A0A2M7Z2K7"/>
<dbReference type="GO" id="GO:0006874">
    <property type="term" value="P:intracellular calcium ion homeostasis"/>
    <property type="evidence" value="ECO:0007669"/>
    <property type="project" value="TreeGrafter"/>
</dbReference>
<protein>
    <recommendedName>
        <fullName evidence="6">Sodium/calcium exchanger membrane region domain-containing protein</fullName>
    </recommendedName>
</protein>
<comment type="subcellular location">
    <subcellularLocation>
        <location evidence="1">Membrane</location>
        <topology evidence="1">Multi-pass membrane protein</topology>
    </subcellularLocation>
</comment>
<feature type="domain" description="Sodium/calcium exchanger membrane region" evidence="6">
    <location>
        <begin position="4"/>
        <end position="146"/>
    </location>
</feature>
<dbReference type="InterPro" id="IPR004481">
    <property type="entry name" value="K/Na/Ca-exchanger"/>
</dbReference>
<keyword evidence="4 5" id="KW-0472">Membrane</keyword>
<sequence length="314" mass="34590">MIFYLLIFLISSMLLTFSGRWLVDAISKIAKFLGWKEFVVAFFLMAFSVSISNFFVGIISALNKIPELSFGDVIGGNVIALTLLVGLGALISKTGLSAPSRTVQRSSIFTILIAILPIILVSDGVLSRSDGFLLILAFLGYIFWLFIKKERFAKIYDDILEPLDFKFIFKNSVIFLFSISLLFLAALGMVKSALFFANYLNLPLPLIGILIVSLGNSLPELSFISQAAKKSQDWLILGDLMGGVIITSTLVLGVVSLISPIKIAILPAILIGRIFLIVSALFFLFFVRSGHKITKKEAIFLLGIYILFVLVEIL</sequence>
<evidence type="ECO:0000256" key="1">
    <source>
        <dbReference type="ARBA" id="ARBA00004141"/>
    </source>
</evidence>
<feature type="non-terminal residue" evidence="7">
    <location>
        <position position="314"/>
    </location>
</feature>
<evidence type="ECO:0000256" key="3">
    <source>
        <dbReference type="ARBA" id="ARBA00022989"/>
    </source>
</evidence>
<feature type="transmembrane region" description="Helical" evidence="5">
    <location>
        <begin position="234"/>
        <end position="258"/>
    </location>
</feature>
<keyword evidence="3 5" id="KW-1133">Transmembrane helix</keyword>
<feature type="transmembrane region" description="Helical" evidence="5">
    <location>
        <begin position="298"/>
        <end position="313"/>
    </location>
</feature>
<feature type="domain" description="Sodium/calcium exchanger membrane region" evidence="6">
    <location>
        <begin position="173"/>
        <end position="312"/>
    </location>
</feature>
<reference evidence="8" key="1">
    <citation type="submission" date="2017-09" db="EMBL/GenBank/DDBJ databases">
        <title>Depth-based differentiation of microbial function through sediment-hosted aquifers and enrichment of novel symbionts in the deep terrestrial subsurface.</title>
        <authorList>
            <person name="Probst A.J."/>
            <person name="Ladd B."/>
            <person name="Jarett J.K."/>
            <person name="Geller-Mcgrath D.E."/>
            <person name="Sieber C.M.K."/>
            <person name="Emerson J.B."/>
            <person name="Anantharaman K."/>
            <person name="Thomas B.C."/>
            <person name="Malmstrom R."/>
            <person name="Stieglmeier M."/>
            <person name="Klingl A."/>
            <person name="Woyke T."/>
            <person name="Ryan C.M."/>
            <person name="Banfield J.F."/>
        </authorList>
    </citation>
    <scope>NUCLEOTIDE SEQUENCE [LARGE SCALE GENOMIC DNA]</scope>
</reference>
<proteinExistence type="predicted"/>
<feature type="transmembrane region" description="Helical" evidence="5">
    <location>
        <begin position="131"/>
        <end position="147"/>
    </location>
</feature>
<dbReference type="Proteomes" id="UP000230178">
    <property type="component" value="Unassembled WGS sequence"/>
</dbReference>
<dbReference type="PANTHER" id="PTHR10846:SF8">
    <property type="entry name" value="INNER MEMBRANE PROTEIN YRBG"/>
    <property type="match status" value="1"/>
</dbReference>
<gene>
    <name evidence="7" type="ORF">CO146_02915</name>
</gene>
<feature type="transmembrane region" description="Helical" evidence="5">
    <location>
        <begin position="74"/>
        <end position="96"/>
    </location>
</feature>
<feature type="transmembrane region" description="Helical" evidence="5">
    <location>
        <begin position="108"/>
        <end position="125"/>
    </location>
</feature>
<dbReference type="Gene3D" id="1.20.1420.30">
    <property type="entry name" value="NCX, central ion-binding region"/>
    <property type="match status" value="1"/>
</dbReference>
<evidence type="ECO:0000256" key="2">
    <source>
        <dbReference type="ARBA" id="ARBA00022692"/>
    </source>
</evidence>
<organism evidence="7 8">
    <name type="scientific">Candidatus Nealsonbacteria bacterium CG_4_9_14_3_um_filter_37_29</name>
    <dbReference type="NCBI Taxonomy" id="1974696"/>
    <lineage>
        <taxon>Bacteria</taxon>
        <taxon>Candidatus Nealsoniibacteriota</taxon>
    </lineage>
</organism>
<evidence type="ECO:0000313" key="8">
    <source>
        <dbReference type="Proteomes" id="UP000230178"/>
    </source>
</evidence>
<dbReference type="Pfam" id="PF01699">
    <property type="entry name" value="Na_Ca_ex"/>
    <property type="match status" value="2"/>
</dbReference>